<sequence>MKKRSMPLSTLLDNAVADNNPSPNYKLYRKISHVAKKNEQVCLVLRLQLLNKLRSHPFRFIPSLEVYYCVCLMEYLIIKMKSFLCYITDEEFVKALDKMAQFNKLVGLFKSKPTLTQLKVMNFIQLVIEYEDTELYKELFEQYKAKGVQFPPLVEPEYEDDSTKTSLCQTPSVQIDEDDMKNMSNFVVPKFELKERQHTFRSELPKPPVIAQTDHELFSPLPEDFRKLLQKMAEFHELCKEPLKKSNLLRNGSLQIRHQLQCDESFFQKALDIQKEFKRQFNEYSNLEDCDDEIVAALTEEGRKIGHIVRVFKNEISRVKKLETKIESGVGEVVLAEVPSYDVDAMMTATVTYPKTHGDAVKIMDMMSHTKGNTLSRDDSVTESATESTSNSATPSGIKHNGTKKYIPPLAQSFNGPQARPMMFKSFKGLPKNTQSVDTSRLYTGYL</sequence>
<protein>
    <submittedName>
        <fullName evidence="2">Uncharacterized protein</fullName>
    </submittedName>
</protein>
<dbReference type="AlphaFoldDB" id="A0A0A1UET3"/>
<gene>
    <name evidence="2" type="ORF">EIN_253390</name>
</gene>
<feature type="region of interest" description="Disordered" evidence="1">
    <location>
        <begin position="371"/>
        <end position="404"/>
    </location>
</feature>
<accession>A0A0A1UET3</accession>
<keyword evidence="3" id="KW-1185">Reference proteome</keyword>
<dbReference type="VEuPathDB" id="AmoebaDB:EIN_253390"/>
<evidence type="ECO:0000313" key="2">
    <source>
        <dbReference type="EMBL" id="ELP95075.1"/>
    </source>
</evidence>
<dbReference type="SUPFAM" id="SSF48464">
    <property type="entry name" value="ENTH/VHS domain"/>
    <property type="match status" value="1"/>
</dbReference>
<dbReference type="EMBL" id="KB206169">
    <property type="protein sequence ID" value="ELP95075.1"/>
    <property type="molecule type" value="Genomic_DNA"/>
</dbReference>
<evidence type="ECO:0000256" key="1">
    <source>
        <dbReference type="SAM" id="MobiDB-lite"/>
    </source>
</evidence>
<feature type="compositionally biased region" description="Low complexity" evidence="1">
    <location>
        <begin position="382"/>
        <end position="396"/>
    </location>
</feature>
<dbReference type="KEGG" id="eiv:EIN_253390"/>
<proteinExistence type="predicted"/>
<organism evidence="2 3">
    <name type="scientific">Entamoeba invadens IP1</name>
    <dbReference type="NCBI Taxonomy" id="370355"/>
    <lineage>
        <taxon>Eukaryota</taxon>
        <taxon>Amoebozoa</taxon>
        <taxon>Evosea</taxon>
        <taxon>Archamoebae</taxon>
        <taxon>Mastigamoebida</taxon>
        <taxon>Entamoebidae</taxon>
        <taxon>Entamoeba</taxon>
    </lineage>
</organism>
<dbReference type="OrthoDB" id="26466at2759"/>
<dbReference type="Gene3D" id="1.25.40.90">
    <property type="match status" value="1"/>
</dbReference>
<dbReference type="InterPro" id="IPR008942">
    <property type="entry name" value="ENTH_VHS"/>
</dbReference>
<reference evidence="2 3" key="1">
    <citation type="submission" date="2012-10" db="EMBL/GenBank/DDBJ databases">
        <authorList>
            <person name="Zafar N."/>
            <person name="Inman J."/>
            <person name="Hall N."/>
            <person name="Lorenzi H."/>
            <person name="Caler E."/>
        </authorList>
    </citation>
    <scope>NUCLEOTIDE SEQUENCE [LARGE SCALE GENOMIC DNA]</scope>
    <source>
        <strain evidence="2 3">IP1</strain>
    </source>
</reference>
<dbReference type="OMA" id="KRNFNEY"/>
<evidence type="ECO:0000313" key="3">
    <source>
        <dbReference type="Proteomes" id="UP000014680"/>
    </source>
</evidence>
<dbReference type="GeneID" id="14894020"/>
<dbReference type="RefSeq" id="XP_004261846.1">
    <property type="nucleotide sequence ID" value="XM_004261798.1"/>
</dbReference>
<name>A0A0A1UET3_ENTIV</name>
<dbReference type="Proteomes" id="UP000014680">
    <property type="component" value="Unassembled WGS sequence"/>
</dbReference>